<accession>A0ABU5H5N3</accession>
<protein>
    <recommendedName>
        <fullName evidence="3">Lysozyme inhibitor LprI N-terminal domain-containing protein</fullName>
    </recommendedName>
</protein>
<sequence>MTFLPGHLGAWTAALLLSAGPAKKEQALKQQAERLAQEARALAKTEGCEQQEECAVAGFGNKACGGPREYIAYCSRTTDVPALESKLAALQQAEQSWQREAGVMSNCGLTRKPQPRLVDGVCRIR</sequence>
<evidence type="ECO:0000313" key="1">
    <source>
        <dbReference type="EMBL" id="MDY7228645.1"/>
    </source>
</evidence>
<evidence type="ECO:0000313" key="2">
    <source>
        <dbReference type="Proteomes" id="UP001291309"/>
    </source>
</evidence>
<name>A0ABU5H5N3_9BACT</name>
<proteinExistence type="predicted"/>
<evidence type="ECO:0008006" key="3">
    <source>
        <dbReference type="Google" id="ProtNLM"/>
    </source>
</evidence>
<dbReference type="RefSeq" id="WP_321547366.1">
    <property type="nucleotide sequence ID" value="NZ_JAXIVS010000006.1"/>
</dbReference>
<gene>
    <name evidence="1" type="ORF">SYV04_19640</name>
</gene>
<reference evidence="1 2" key="1">
    <citation type="submission" date="2023-12" db="EMBL/GenBank/DDBJ databases">
        <title>the genome sequence of Hyalangium sp. s54d21.</title>
        <authorList>
            <person name="Zhang X."/>
        </authorList>
    </citation>
    <scope>NUCLEOTIDE SEQUENCE [LARGE SCALE GENOMIC DNA]</scope>
    <source>
        <strain evidence="2">s54d21</strain>
    </source>
</reference>
<comment type="caution">
    <text evidence="1">The sequence shown here is derived from an EMBL/GenBank/DDBJ whole genome shotgun (WGS) entry which is preliminary data.</text>
</comment>
<organism evidence="1 2">
    <name type="scientific">Hyalangium rubrum</name>
    <dbReference type="NCBI Taxonomy" id="3103134"/>
    <lineage>
        <taxon>Bacteria</taxon>
        <taxon>Pseudomonadati</taxon>
        <taxon>Myxococcota</taxon>
        <taxon>Myxococcia</taxon>
        <taxon>Myxococcales</taxon>
        <taxon>Cystobacterineae</taxon>
        <taxon>Archangiaceae</taxon>
        <taxon>Hyalangium</taxon>
    </lineage>
</organism>
<dbReference type="Proteomes" id="UP001291309">
    <property type="component" value="Unassembled WGS sequence"/>
</dbReference>
<dbReference type="EMBL" id="JAXIVS010000006">
    <property type="protein sequence ID" value="MDY7228645.1"/>
    <property type="molecule type" value="Genomic_DNA"/>
</dbReference>
<keyword evidence="2" id="KW-1185">Reference proteome</keyword>